<dbReference type="Pfam" id="PF06055">
    <property type="entry name" value="ExoD"/>
    <property type="match status" value="1"/>
</dbReference>
<keyword evidence="1" id="KW-0472">Membrane</keyword>
<gene>
    <name evidence="2" type="ORF">SCD90_10360</name>
</gene>
<keyword evidence="1" id="KW-0812">Transmembrane</keyword>
<keyword evidence="1" id="KW-1133">Transmembrane helix</keyword>
<comment type="caution">
    <text evidence="2">The sequence shown here is derived from an EMBL/GenBank/DDBJ whole genome shotgun (WGS) entry which is preliminary data.</text>
</comment>
<dbReference type="EMBL" id="JAXAFJ010000005">
    <property type="protein sequence ID" value="MDX6806468.1"/>
    <property type="molecule type" value="Genomic_DNA"/>
</dbReference>
<evidence type="ECO:0000256" key="1">
    <source>
        <dbReference type="SAM" id="Phobius"/>
    </source>
</evidence>
<dbReference type="Proteomes" id="UP001274321">
    <property type="component" value="Unassembled WGS sequence"/>
</dbReference>
<evidence type="ECO:0000313" key="3">
    <source>
        <dbReference type="Proteomes" id="UP001274321"/>
    </source>
</evidence>
<dbReference type="InterPro" id="IPR010331">
    <property type="entry name" value="ExoD"/>
</dbReference>
<reference evidence="2 3" key="1">
    <citation type="submission" date="2023-11" db="EMBL/GenBank/DDBJ databases">
        <authorList>
            <person name="Bao R."/>
        </authorList>
    </citation>
    <scope>NUCLEOTIDE SEQUENCE [LARGE SCALE GENOMIC DNA]</scope>
    <source>
        <strain evidence="2 3">PJ23</strain>
    </source>
</reference>
<dbReference type="PANTHER" id="PTHR41795:SF1">
    <property type="entry name" value="EXOPOLYSACCHARIDE SYNTHESIS PROTEIN"/>
    <property type="match status" value="1"/>
</dbReference>
<organism evidence="2 3">
    <name type="scientific">Terrihabitans rhizophilus</name>
    <dbReference type="NCBI Taxonomy" id="3092662"/>
    <lineage>
        <taxon>Bacteria</taxon>
        <taxon>Pseudomonadati</taxon>
        <taxon>Pseudomonadota</taxon>
        <taxon>Alphaproteobacteria</taxon>
        <taxon>Hyphomicrobiales</taxon>
        <taxon>Terrihabitans</taxon>
    </lineage>
</organism>
<dbReference type="PANTHER" id="PTHR41795">
    <property type="entry name" value="EXOPOLYSACCHARIDE SYNTHESIS PROTEIN"/>
    <property type="match status" value="1"/>
</dbReference>
<dbReference type="RefSeq" id="WP_319844595.1">
    <property type="nucleotide sequence ID" value="NZ_JAXAFJ010000005.1"/>
</dbReference>
<proteinExistence type="predicted"/>
<feature type="transmembrane region" description="Helical" evidence="1">
    <location>
        <begin position="187"/>
        <end position="212"/>
    </location>
</feature>
<dbReference type="PIRSF" id="PIRSF033239">
    <property type="entry name" value="ExoD"/>
    <property type="match status" value="1"/>
</dbReference>
<keyword evidence="3" id="KW-1185">Reference proteome</keyword>
<protein>
    <submittedName>
        <fullName evidence="2">Exopolysaccharide biosynthesis protein</fullName>
    </submittedName>
</protein>
<accession>A0ABU4RNQ4</accession>
<sequence length="225" mass="24775">MSTEGSTIPARRFARLRRPRRKRVTATKMSEVLLELARDESHDEVSVRDLLVAMRHRAIGALMLVFAFPNILPTPPGTSSVLGAPLVFLAAQMMLGRPPWLPRFITRRALSRSDFSKFAEKAAPWLGKAERLLRPRLPVLTGPPFEYVVGGISLLLSIILLLPIPLGNMPPALAIVLFALGTLERDGVWIIAGLVTSVVSVFIVSGVLYAMVQSCWYLLTGYLGF</sequence>
<evidence type="ECO:0000313" key="2">
    <source>
        <dbReference type="EMBL" id="MDX6806468.1"/>
    </source>
</evidence>
<name>A0ABU4RNQ4_9HYPH</name>